<organism evidence="3 4">
    <name type="scientific">Sphagnum troendelagicum</name>
    <dbReference type="NCBI Taxonomy" id="128251"/>
    <lineage>
        <taxon>Eukaryota</taxon>
        <taxon>Viridiplantae</taxon>
        <taxon>Streptophyta</taxon>
        <taxon>Embryophyta</taxon>
        <taxon>Bryophyta</taxon>
        <taxon>Sphagnophytina</taxon>
        <taxon>Sphagnopsida</taxon>
        <taxon>Sphagnales</taxon>
        <taxon>Sphagnaceae</taxon>
        <taxon>Sphagnum</taxon>
    </lineage>
</organism>
<evidence type="ECO:0000259" key="2">
    <source>
        <dbReference type="Pfam" id="PF14237"/>
    </source>
</evidence>
<dbReference type="Pfam" id="PF14237">
    <property type="entry name" value="GYF_2"/>
    <property type="match status" value="1"/>
</dbReference>
<dbReference type="PANTHER" id="PTHR37755">
    <property type="entry name" value="PROTEIN TIC 56, CHLOROPLASTIC"/>
    <property type="match status" value="1"/>
</dbReference>
<feature type="domain" description="GYF" evidence="2">
    <location>
        <begin position="206"/>
        <end position="256"/>
    </location>
</feature>
<gene>
    <name evidence="3" type="ORF">CSSPTR1EN2_LOCUS3302</name>
</gene>
<proteinExistence type="predicted"/>
<dbReference type="Proteomes" id="UP001497512">
    <property type="component" value="Chromosome 11"/>
</dbReference>
<sequence length="440" mass="51253">MRRWRRGRDKGDGAGKKVATDGPKKDGGGDEWKKRLEAYKMEQEEGLPDPRYSQEVEEELMDDGVFEKEGAATPEQIAENEKLIEQFRTSEVARFLLRSQELAKLELQKAKKENANPTRKEDAKLWKSLPYVRGPYGGPDLPRKALNSEEEVQSRFWDFFKQFQFGLWGYRQRPYPPERPIDVQQVLGYKWLDKRYSDYVMRAGGWYYKDRLGRSRGPMELVNLKTAWAAGIVDKNTFIWGDDMDEWAPIGMVYGLETAIATPDIKLATMGTALVHKVARGIAPWAPLKGHEFKSYKQLQNEATEKREREKAVMRLNGGFWPGESSPMHSQFLWASGSELTDILEQGQKQTMPYKFISYEARKKLAKEIPGLRPWEVLEVEQVMDLVTYTKEWYREDIGEFTTRADYEREWFESFQEKWDEITEDIETVFGRGDEANKTT</sequence>
<dbReference type="PANTHER" id="PTHR37755:SF1">
    <property type="entry name" value="PROTEIN TIC 56, CHLOROPLASTIC"/>
    <property type="match status" value="1"/>
</dbReference>
<feature type="compositionally biased region" description="Basic and acidic residues" evidence="1">
    <location>
        <begin position="9"/>
        <end position="43"/>
    </location>
</feature>
<reference evidence="3" key="1">
    <citation type="submission" date="2024-02" db="EMBL/GenBank/DDBJ databases">
        <authorList>
            <consortium name="ELIXIR-Norway"/>
            <consortium name="Elixir Norway"/>
        </authorList>
    </citation>
    <scope>NUCLEOTIDE SEQUENCE</scope>
</reference>
<keyword evidence="4" id="KW-1185">Reference proteome</keyword>
<protein>
    <recommendedName>
        <fullName evidence="2">GYF domain-containing protein</fullName>
    </recommendedName>
</protein>
<evidence type="ECO:0000313" key="4">
    <source>
        <dbReference type="Proteomes" id="UP001497512"/>
    </source>
</evidence>
<dbReference type="EMBL" id="OZ019903">
    <property type="protein sequence ID" value="CAK9196095.1"/>
    <property type="molecule type" value="Genomic_DNA"/>
</dbReference>
<name>A0ABP0TK91_9BRYO</name>
<dbReference type="InterPro" id="IPR025640">
    <property type="entry name" value="GYF_2"/>
</dbReference>
<feature type="region of interest" description="Disordered" evidence="1">
    <location>
        <begin position="1"/>
        <end position="53"/>
    </location>
</feature>
<accession>A0ABP0TK91</accession>
<evidence type="ECO:0000313" key="3">
    <source>
        <dbReference type="EMBL" id="CAK9196095.1"/>
    </source>
</evidence>
<evidence type="ECO:0000256" key="1">
    <source>
        <dbReference type="SAM" id="MobiDB-lite"/>
    </source>
</evidence>
<dbReference type="InterPro" id="IPR037471">
    <property type="entry name" value="TIC56"/>
</dbReference>